<name>I1CMZ7_RHIO9</name>
<dbReference type="GeneID" id="93621503"/>
<evidence type="ECO:0000313" key="1">
    <source>
        <dbReference type="EMBL" id="EIE89827.1"/>
    </source>
</evidence>
<protein>
    <submittedName>
        <fullName evidence="1">Uncharacterized protein</fullName>
    </submittedName>
</protein>
<dbReference type="EMBL" id="CH476745">
    <property type="protein sequence ID" value="EIE89827.1"/>
    <property type="molecule type" value="Genomic_DNA"/>
</dbReference>
<gene>
    <name evidence="1" type="ORF">RO3G_14538</name>
</gene>
<dbReference type="VEuPathDB" id="FungiDB:RO3G_14538"/>
<dbReference type="InParanoid" id="I1CMZ7"/>
<evidence type="ECO:0000313" key="2">
    <source>
        <dbReference type="Proteomes" id="UP000009138"/>
    </source>
</evidence>
<accession>I1CMZ7</accession>
<dbReference type="RefSeq" id="XP_067525223.1">
    <property type="nucleotide sequence ID" value="XM_067669122.1"/>
</dbReference>
<reference evidence="1 2" key="1">
    <citation type="journal article" date="2009" name="PLoS Genet.">
        <title>Genomic analysis of the basal lineage fungus Rhizopus oryzae reveals a whole-genome duplication.</title>
        <authorList>
            <person name="Ma L.-J."/>
            <person name="Ibrahim A.S."/>
            <person name="Skory C."/>
            <person name="Grabherr M.G."/>
            <person name="Burger G."/>
            <person name="Butler M."/>
            <person name="Elias M."/>
            <person name="Idnurm A."/>
            <person name="Lang B.F."/>
            <person name="Sone T."/>
            <person name="Abe A."/>
            <person name="Calvo S.E."/>
            <person name="Corrochano L.M."/>
            <person name="Engels R."/>
            <person name="Fu J."/>
            <person name="Hansberg W."/>
            <person name="Kim J.-M."/>
            <person name="Kodira C.D."/>
            <person name="Koehrsen M.J."/>
            <person name="Liu B."/>
            <person name="Miranda-Saavedra D."/>
            <person name="O'Leary S."/>
            <person name="Ortiz-Castellanos L."/>
            <person name="Poulter R."/>
            <person name="Rodriguez-Romero J."/>
            <person name="Ruiz-Herrera J."/>
            <person name="Shen Y.-Q."/>
            <person name="Zeng Q."/>
            <person name="Galagan J."/>
            <person name="Birren B.W."/>
            <person name="Cuomo C.A."/>
            <person name="Wickes B.L."/>
        </authorList>
    </citation>
    <scope>NUCLEOTIDE SEQUENCE [LARGE SCALE GENOMIC DNA]</scope>
    <source>
        <strain evidence="2">RA 99-880 / ATCC MYA-4621 / FGSC 9543 / NRRL 43880</strain>
    </source>
</reference>
<dbReference type="Proteomes" id="UP000009138">
    <property type="component" value="Unassembled WGS sequence"/>
</dbReference>
<sequence>MKFVQDFPLLYIAILQTRPVARKRIWPSEREGNLDHKEQKTNGLAVHDSLSTVFMWTINSKKKASTAIRIQTSDLLFVSMGCIYYRLSVLANWHTPTLQPFLQ</sequence>
<dbReference type="AlphaFoldDB" id="I1CMZ7"/>
<proteinExistence type="predicted"/>
<keyword evidence="2" id="KW-1185">Reference proteome</keyword>
<organism evidence="1 2">
    <name type="scientific">Rhizopus delemar (strain RA 99-880 / ATCC MYA-4621 / FGSC 9543 / NRRL 43880)</name>
    <name type="common">Mucormycosis agent</name>
    <name type="synonym">Rhizopus arrhizus var. delemar</name>
    <dbReference type="NCBI Taxonomy" id="246409"/>
    <lineage>
        <taxon>Eukaryota</taxon>
        <taxon>Fungi</taxon>
        <taxon>Fungi incertae sedis</taxon>
        <taxon>Mucoromycota</taxon>
        <taxon>Mucoromycotina</taxon>
        <taxon>Mucoromycetes</taxon>
        <taxon>Mucorales</taxon>
        <taxon>Mucorineae</taxon>
        <taxon>Rhizopodaceae</taxon>
        <taxon>Rhizopus</taxon>
    </lineage>
</organism>